<dbReference type="InterPro" id="IPR017900">
    <property type="entry name" value="4Fe4S_Fe_S_CS"/>
</dbReference>
<dbReference type="PROSITE" id="PS51379">
    <property type="entry name" value="4FE4S_FER_2"/>
    <property type="match status" value="2"/>
</dbReference>
<dbReference type="InterPro" id="IPR017896">
    <property type="entry name" value="4Fe4S_Fe-S-bd"/>
</dbReference>
<dbReference type="Pfam" id="PF12838">
    <property type="entry name" value="Fer4_7"/>
    <property type="match status" value="1"/>
</dbReference>
<reference evidence="5" key="1">
    <citation type="submission" date="2022-11" db="EMBL/GenBank/DDBJ databases">
        <title>Complete genome sequence of Veillonella rogosae KCOM 3468 isolated from human Subgingival dental plaque of Chronic peridontitis Lesion.</title>
        <authorList>
            <person name="Park S.-N."/>
            <person name="Lim Y.K."/>
            <person name="Kook J.-K."/>
        </authorList>
    </citation>
    <scope>NUCLEOTIDE SEQUENCE</scope>
    <source>
        <strain evidence="5">KCOM 3468</strain>
    </source>
</reference>
<keyword evidence="2" id="KW-0408">Iron</keyword>
<gene>
    <name evidence="5" type="ORF">OKW85_00985</name>
</gene>
<feature type="domain" description="4Fe-4S ferredoxin-type" evidence="4">
    <location>
        <begin position="4"/>
        <end position="28"/>
    </location>
</feature>
<dbReference type="Proteomes" id="UP001164244">
    <property type="component" value="Chromosome"/>
</dbReference>
<organism evidence="5 6">
    <name type="scientific">Veillonella rogosae</name>
    <dbReference type="NCBI Taxonomy" id="423477"/>
    <lineage>
        <taxon>Bacteria</taxon>
        <taxon>Bacillati</taxon>
        <taxon>Bacillota</taxon>
        <taxon>Negativicutes</taxon>
        <taxon>Veillonellales</taxon>
        <taxon>Veillonellaceae</taxon>
        <taxon>Veillonella</taxon>
    </lineage>
</organism>
<evidence type="ECO:0000313" key="5">
    <source>
        <dbReference type="EMBL" id="UZG51214.1"/>
    </source>
</evidence>
<evidence type="ECO:0000256" key="2">
    <source>
        <dbReference type="ARBA" id="ARBA00023004"/>
    </source>
</evidence>
<accession>A0AA46X5A7</accession>
<dbReference type="SUPFAM" id="SSF54862">
    <property type="entry name" value="4Fe-4S ferredoxins"/>
    <property type="match status" value="1"/>
</dbReference>
<dbReference type="GO" id="GO:0046872">
    <property type="term" value="F:metal ion binding"/>
    <property type="evidence" value="ECO:0007669"/>
    <property type="project" value="UniProtKB-KW"/>
</dbReference>
<dbReference type="GO" id="GO:0051536">
    <property type="term" value="F:iron-sulfur cluster binding"/>
    <property type="evidence" value="ECO:0007669"/>
    <property type="project" value="UniProtKB-KW"/>
</dbReference>
<sequence length="75" mass="8033">MGNLKFTIDDTCVKCGACAEDCSVQCITEGMTRFNIGTGCIGCGDCYSICPVGAVKMHKRETLKSDSQKTVDSKE</sequence>
<evidence type="ECO:0000313" key="6">
    <source>
        <dbReference type="Proteomes" id="UP001164244"/>
    </source>
</evidence>
<protein>
    <submittedName>
        <fullName evidence="5">4Fe-4S binding protein</fullName>
    </submittedName>
</protein>
<evidence type="ECO:0000256" key="1">
    <source>
        <dbReference type="ARBA" id="ARBA00022723"/>
    </source>
</evidence>
<dbReference type="KEGG" id="vrg:OKW85_00985"/>
<dbReference type="AlphaFoldDB" id="A0AA46X5A7"/>
<keyword evidence="3" id="KW-0411">Iron-sulfur</keyword>
<dbReference type="RefSeq" id="WP_265138370.1">
    <property type="nucleotide sequence ID" value="NZ_CP110418.1"/>
</dbReference>
<dbReference type="EMBL" id="CP110418">
    <property type="protein sequence ID" value="UZG51214.1"/>
    <property type="molecule type" value="Genomic_DNA"/>
</dbReference>
<keyword evidence="1" id="KW-0479">Metal-binding</keyword>
<dbReference type="PROSITE" id="PS00198">
    <property type="entry name" value="4FE4S_FER_1"/>
    <property type="match status" value="1"/>
</dbReference>
<feature type="domain" description="4Fe-4S ferredoxin-type" evidence="4">
    <location>
        <begin position="30"/>
        <end position="60"/>
    </location>
</feature>
<dbReference type="Gene3D" id="3.30.70.20">
    <property type="match status" value="1"/>
</dbReference>
<evidence type="ECO:0000256" key="3">
    <source>
        <dbReference type="ARBA" id="ARBA00023014"/>
    </source>
</evidence>
<proteinExistence type="predicted"/>
<evidence type="ECO:0000259" key="4">
    <source>
        <dbReference type="PROSITE" id="PS51379"/>
    </source>
</evidence>
<name>A0AA46X5A7_9FIRM</name>